<keyword evidence="2 4" id="KW-0479">Metal-binding</keyword>
<reference evidence="7 8" key="1">
    <citation type="submission" date="2024-01" db="EMBL/GenBank/DDBJ databases">
        <title>Multi-omics insights into the function and evolution of sodium benzoate biodegradation pathways in Benzoatithermus flavus gen. nov., sp. nov. from hot spring.</title>
        <authorList>
            <person name="Hu C.-J."/>
            <person name="Li W.-J."/>
        </authorList>
    </citation>
    <scope>NUCLEOTIDE SEQUENCE [LARGE SCALE GENOMIC DNA]</scope>
    <source>
        <strain evidence="7 8">SYSU G07066</strain>
    </source>
</reference>
<name>A0ABU8XY83_9PROT</name>
<feature type="chain" id="PRO_5047260526" description="Cytochrome c domain-containing protein" evidence="5">
    <location>
        <begin position="22"/>
        <end position="96"/>
    </location>
</feature>
<keyword evidence="8" id="KW-1185">Reference proteome</keyword>
<dbReference type="InterPro" id="IPR036909">
    <property type="entry name" value="Cyt_c-like_dom_sf"/>
</dbReference>
<dbReference type="PROSITE" id="PS51007">
    <property type="entry name" value="CYTC"/>
    <property type="match status" value="1"/>
</dbReference>
<dbReference type="Gene3D" id="1.10.760.10">
    <property type="entry name" value="Cytochrome c-like domain"/>
    <property type="match status" value="1"/>
</dbReference>
<dbReference type="Proteomes" id="UP001375743">
    <property type="component" value="Unassembled WGS sequence"/>
</dbReference>
<feature type="signal peptide" evidence="5">
    <location>
        <begin position="1"/>
        <end position="21"/>
    </location>
</feature>
<evidence type="ECO:0000313" key="7">
    <source>
        <dbReference type="EMBL" id="MEK0086019.1"/>
    </source>
</evidence>
<keyword evidence="1 4" id="KW-0349">Heme</keyword>
<sequence>MRTSLLLAGLIGLLLARPALAGEDTITLEDGQGREVVEQNCAACHSLDYIVMNSPFLDRVKWEATVKKMIGTYGAPIAAEDADTIVGYLAAHYGKP</sequence>
<proteinExistence type="predicted"/>
<evidence type="ECO:0000256" key="3">
    <source>
        <dbReference type="ARBA" id="ARBA00023004"/>
    </source>
</evidence>
<dbReference type="RefSeq" id="WP_418161863.1">
    <property type="nucleotide sequence ID" value="NZ_JBBLZC010000041.1"/>
</dbReference>
<keyword evidence="5" id="KW-0732">Signal</keyword>
<protein>
    <recommendedName>
        <fullName evidence="6">Cytochrome c domain-containing protein</fullName>
    </recommendedName>
</protein>
<comment type="caution">
    <text evidence="7">The sequence shown here is derived from an EMBL/GenBank/DDBJ whole genome shotgun (WGS) entry which is preliminary data.</text>
</comment>
<keyword evidence="3 4" id="KW-0408">Iron</keyword>
<evidence type="ECO:0000259" key="6">
    <source>
        <dbReference type="PROSITE" id="PS51007"/>
    </source>
</evidence>
<evidence type="ECO:0000256" key="4">
    <source>
        <dbReference type="PROSITE-ProRule" id="PRU00433"/>
    </source>
</evidence>
<dbReference type="SUPFAM" id="SSF46626">
    <property type="entry name" value="Cytochrome c"/>
    <property type="match status" value="1"/>
</dbReference>
<feature type="domain" description="Cytochrome c" evidence="6">
    <location>
        <begin position="28"/>
        <end position="96"/>
    </location>
</feature>
<evidence type="ECO:0000313" key="8">
    <source>
        <dbReference type="Proteomes" id="UP001375743"/>
    </source>
</evidence>
<accession>A0ABU8XY83</accession>
<dbReference type="EMBL" id="JBBLZC010000041">
    <property type="protein sequence ID" value="MEK0086019.1"/>
    <property type="molecule type" value="Genomic_DNA"/>
</dbReference>
<dbReference type="InterPro" id="IPR009056">
    <property type="entry name" value="Cyt_c-like_dom"/>
</dbReference>
<evidence type="ECO:0000256" key="2">
    <source>
        <dbReference type="ARBA" id="ARBA00022723"/>
    </source>
</evidence>
<evidence type="ECO:0000256" key="5">
    <source>
        <dbReference type="SAM" id="SignalP"/>
    </source>
</evidence>
<evidence type="ECO:0000256" key="1">
    <source>
        <dbReference type="ARBA" id="ARBA00022617"/>
    </source>
</evidence>
<organism evidence="7 8">
    <name type="scientific">Benzoatithermus flavus</name>
    <dbReference type="NCBI Taxonomy" id="3108223"/>
    <lineage>
        <taxon>Bacteria</taxon>
        <taxon>Pseudomonadati</taxon>
        <taxon>Pseudomonadota</taxon>
        <taxon>Alphaproteobacteria</taxon>
        <taxon>Geminicoccales</taxon>
        <taxon>Geminicoccaceae</taxon>
        <taxon>Benzoatithermus</taxon>
    </lineage>
</organism>
<gene>
    <name evidence="7" type="ORF">U1T56_22920</name>
</gene>